<accession>A0A8X6MKY9</accession>
<gene>
    <name evidence="2" type="ORF">TNIN_496091</name>
</gene>
<evidence type="ECO:0000256" key="1">
    <source>
        <dbReference type="SAM" id="MobiDB-lite"/>
    </source>
</evidence>
<dbReference type="Proteomes" id="UP000886998">
    <property type="component" value="Unassembled WGS sequence"/>
</dbReference>
<dbReference type="OrthoDB" id="6471807at2759"/>
<sequence>MAPASTAQLLHKIVHDEPYEKSSRKKNSGFPQHCDLETRNKKILKDFSKTELITVCIMLSLNCAGNAKELNERIFKISHIFENNFANDLTGDNEIDSTPFFGNCYSCLNKQRPTTQTGPSRSSNEVIELSPPKVMVS</sequence>
<feature type="compositionally biased region" description="Polar residues" evidence="1">
    <location>
        <begin position="113"/>
        <end position="125"/>
    </location>
</feature>
<name>A0A8X6MKY9_9ARAC</name>
<keyword evidence="3" id="KW-1185">Reference proteome</keyword>
<evidence type="ECO:0000313" key="3">
    <source>
        <dbReference type="Proteomes" id="UP000886998"/>
    </source>
</evidence>
<dbReference type="AlphaFoldDB" id="A0A8X6MKY9"/>
<organism evidence="2 3">
    <name type="scientific">Trichonephila inaurata madagascariensis</name>
    <dbReference type="NCBI Taxonomy" id="2747483"/>
    <lineage>
        <taxon>Eukaryota</taxon>
        <taxon>Metazoa</taxon>
        <taxon>Ecdysozoa</taxon>
        <taxon>Arthropoda</taxon>
        <taxon>Chelicerata</taxon>
        <taxon>Arachnida</taxon>
        <taxon>Araneae</taxon>
        <taxon>Araneomorphae</taxon>
        <taxon>Entelegynae</taxon>
        <taxon>Araneoidea</taxon>
        <taxon>Nephilidae</taxon>
        <taxon>Trichonephila</taxon>
        <taxon>Trichonephila inaurata</taxon>
    </lineage>
</organism>
<protein>
    <submittedName>
        <fullName evidence="2">Uncharacterized protein</fullName>
    </submittedName>
</protein>
<evidence type="ECO:0000313" key="2">
    <source>
        <dbReference type="EMBL" id="GFS65848.1"/>
    </source>
</evidence>
<comment type="caution">
    <text evidence="2">The sequence shown here is derived from an EMBL/GenBank/DDBJ whole genome shotgun (WGS) entry which is preliminary data.</text>
</comment>
<feature type="region of interest" description="Disordered" evidence="1">
    <location>
        <begin position="113"/>
        <end position="137"/>
    </location>
</feature>
<reference evidence="2" key="1">
    <citation type="submission" date="2020-08" db="EMBL/GenBank/DDBJ databases">
        <title>Multicomponent nature underlies the extraordinary mechanical properties of spider dragline silk.</title>
        <authorList>
            <person name="Kono N."/>
            <person name="Nakamura H."/>
            <person name="Mori M."/>
            <person name="Yoshida Y."/>
            <person name="Ohtoshi R."/>
            <person name="Malay A.D."/>
            <person name="Moran D.A.P."/>
            <person name="Tomita M."/>
            <person name="Numata K."/>
            <person name="Arakawa K."/>
        </authorList>
    </citation>
    <scope>NUCLEOTIDE SEQUENCE</scope>
</reference>
<proteinExistence type="predicted"/>
<dbReference type="EMBL" id="BMAV01028199">
    <property type="protein sequence ID" value="GFS65848.1"/>
    <property type="molecule type" value="Genomic_DNA"/>
</dbReference>